<dbReference type="InterPro" id="IPR011050">
    <property type="entry name" value="Pectin_lyase_fold/virulence"/>
</dbReference>
<comment type="caution">
    <text evidence="3">The sequence shown here is derived from an EMBL/GenBank/DDBJ whole genome shotgun (WGS) entry which is preliminary data.</text>
</comment>
<keyword evidence="1" id="KW-0472">Membrane</keyword>
<sequence length="626" mass="66430">MTETNAGHPDLPRDGNANGRNEAVLRESREADNHLISRRKLLAAMGVAGVGIASAGLLGSGAAFAKDKAQALNLQDPNCWAVSVADLRAMTDPDEHFLYYVIDRGKEGLFYYDPADATSTDNVGTVLVSSAGKRFKRVVGEVVDVKWFGAIGDGASHPLSEQFATLESAQAVYRHANALTNEIDWCSIQAAIEYVKTAAVATTRVYIPKGTYLVNQAIRPEVDNIVILGTTGSVISLQFDYIALLVNKTTPPSTKPEAVYNVTVKDLTFTAPNGYGPNNAGIVAFNHCIDLLVDNLRVVGNSALLTSRQRITNGIATSQGTSGVIRNCVVDGVSKPGYYMANGSRDIRVEGCEARNVSGHLGYQPGMGVSGCDRITFVNCISHNNQGAGLQITTDGYPSPGGTPATNVQVIGGQFYDNGGHGIWMGTNVAGQYPRDVQIIGADTSGNKLHGVNISAGRRISIVDHTSKGNGSSGIFVDNGARLVSTVDVINPNVYNNATALTIGGVVIRGAERVTIQGGRVFDDQTTKTQDYGIEIFPDSQSLKPANIRILDVQVFGNVQDYALTTVQGVNVEATSGFYRIRHDGNPEGNLSAPPGSEYTDASTGNKYIKVNGTGNTGWKQLVVVV</sequence>
<reference evidence="3 4" key="1">
    <citation type="submission" date="2021-03" db="EMBL/GenBank/DDBJ databases">
        <title>Genomic Encyclopedia of Type Strains, Phase IV (KMG-IV): sequencing the most valuable type-strain genomes for metagenomic binning, comparative biology and taxonomic classification.</title>
        <authorList>
            <person name="Goeker M."/>
        </authorList>
    </citation>
    <scope>NUCLEOTIDE SEQUENCE [LARGE SCALE GENOMIC DNA]</scope>
    <source>
        <strain evidence="3 4">DSM 26048</strain>
    </source>
</reference>
<keyword evidence="1" id="KW-1133">Transmembrane helix</keyword>
<evidence type="ECO:0000256" key="1">
    <source>
        <dbReference type="SAM" id="Phobius"/>
    </source>
</evidence>
<evidence type="ECO:0000313" key="4">
    <source>
        <dbReference type="Proteomes" id="UP001519287"/>
    </source>
</evidence>
<keyword evidence="1" id="KW-0812">Transmembrane</keyword>
<name>A0ABS4IVC7_9BACL</name>
<keyword evidence="4" id="KW-1185">Reference proteome</keyword>
<dbReference type="InterPro" id="IPR006311">
    <property type="entry name" value="TAT_signal"/>
</dbReference>
<dbReference type="Proteomes" id="UP001519287">
    <property type="component" value="Unassembled WGS sequence"/>
</dbReference>
<dbReference type="Pfam" id="PF13229">
    <property type="entry name" value="Beta_helix"/>
    <property type="match status" value="1"/>
</dbReference>
<dbReference type="InterPro" id="IPR039448">
    <property type="entry name" value="Beta_helix"/>
</dbReference>
<gene>
    <name evidence="3" type="ORF">J2Z66_003137</name>
</gene>
<dbReference type="PROSITE" id="PS51318">
    <property type="entry name" value="TAT"/>
    <property type="match status" value="1"/>
</dbReference>
<evidence type="ECO:0000313" key="3">
    <source>
        <dbReference type="EMBL" id="MBP1991530.1"/>
    </source>
</evidence>
<dbReference type="RefSeq" id="WP_209972279.1">
    <property type="nucleotide sequence ID" value="NZ_JAGGLB010000009.1"/>
</dbReference>
<dbReference type="InterPro" id="IPR012334">
    <property type="entry name" value="Pectin_lyas_fold"/>
</dbReference>
<dbReference type="Gene3D" id="2.160.20.10">
    <property type="entry name" value="Single-stranded right-handed beta-helix, Pectin lyase-like"/>
    <property type="match status" value="1"/>
</dbReference>
<proteinExistence type="predicted"/>
<dbReference type="InterPro" id="IPR006626">
    <property type="entry name" value="PbH1"/>
</dbReference>
<organism evidence="3 4">
    <name type="scientific">Paenibacillus eucommiae</name>
    <dbReference type="NCBI Taxonomy" id="1355755"/>
    <lineage>
        <taxon>Bacteria</taxon>
        <taxon>Bacillati</taxon>
        <taxon>Bacillota</taxon>
        <taxon>Bacilli</taxon>
        <taxon>Bacillales</taxon>
        <taxon>Paenibacillaceae</taxon>
        <taxon>Paenibacillus</taxon>
    </lineage>
</organism>
<dbReference type="SUPFAM" id="SSF51126">
    <property type="entry name" value="Pectin lyase-like"/>
    <property type="match status" value="2"/>
</dbReference>
<feature type="transmembrane region" description="Helical" evidence="1">
    <location>
        <begin position="41"/>
        <end position="65"/>
    </location>
</feature>
<dbReference type="SMART" id="SM00710">
    <property type="entry name" value="PbH1"/>
    <property type="match status" value="10"/>
</dbReference>
<protein>
    <recommendedName>
        <fullName evidence="2">Right handed beta helix domain-containing protein</fullName>
    </recommendedName>
</protein>
<evidence type="ECO:0000259" key="2">
    <source>
        <dbReference type="Pfam" id="PF13229"/>
    </source>
</evidence>
<dbReference type="EMBL" id="JAGGLB010000009">
    <property type="protein sequence ID" value="MBP1991530.1"/>
    <property type="molecule type" value="Genomic_DNA"/>
</dbReference>
<accession>A0ABS4IVC7</accession>
<feature type="domain" description="Right handed beta helix" evidence="2">
    <location>
        <begin position="366"/>
        <end position="517"/>
    </location>
</feature>